<organism evidence="2 5">
    <name type="scientific">Xanthocytophaga flava</name>
    <dbReference type="NCBI Taxonomy" id="3048013"/>
    <lineage>
        <taxon>Bacteria</taxon>
        <taxon>Pseudomonadati</taxon>
        <taxon>Bacteroidota</taxon>
        <taxon>Cytophagia</taxon>
        <taxon>Cytophagales</taxon>
        <taxon>Rhodocytophagaceae</taxon>
        <taxon>Xanthocytophaga</taxon>
    </lineage>
</organism>
<dbReference type="AlphaFoldDB" id="A0AAE3U8J6"/>
<dbReference type="Proteomes" id="UP001241110">
    <property type="component" value="Unassembled WGS sequence"/>
</dbReference>
<evidence type="ECO:0000313" key="3">
    <source>
        <dbReference type="EMBL" id="MDJ1493546.1"/>
    </source>
</evidence>
<accession>A0AAE3U8J6</accession>
<proteinExistence type="predicted"/>
<evidence type="ECO:0000313" key="4">
    <source>
        <dbReference type="Proteomes" id="UP001228581"/>
    </source>
</evidence>
<dbReference type="EMBL" id="JASJOS010000004">
    <property type="protein sequence ID" value="MDJ1480754.1"/>
    <property type="molecule type" value="Genomic_DNA"/>
</dbReference>
<feature type="signal peptide" evidence="1">
    <location>
        <begin position="1"/>
        <end position="20"/>
    </location>
</feature>
<name>A0AAE3U8J6_9BACT</name>
<gene>
    <name evidence="2" type="ORF">QNI16_09690</name>
    <name evidence="3" type="ORF">QNI19_11430</name>
</gene>
<evidence type="ECO:0000256" key="1">
    <source>
        <dbReference type="SAM" id="SignalP"/>
    </source>
</evidence>
<dbReference type="Pfam" id="PF11138">
    <property type="entry name" value="DUF2911"/>
    <property type="match status" value="1"/>
</dbReference>
<dbReference type="InterPro" id="IPR021314">
    <property type="entry name" value="DUF2911"/>
</dbReference>
<keyword evidence="1" id="KW-0732">Signal</keyword>
<comment type="caution">
    <text evidence="2">The sequence shown here is derived from an EMBL/GenBank/DDBJ whole genome shotgun (WGS) entry which is preliminary data.</text>
</comment>
<dbReference type="EMBL" id="JASJOT010000006">
    <property type="protein sequence ID" value="MDJ1493546.1"/>
    <property type="molecule type" value="Genomic_DNA"/>
</dbReference>
<dbReference type="Proteomes" id="UP001228581">
    <property type="component" value="Unassembled WGS sequence"/>
</dbReference>
<sequence length="167" mass="18572">MKKSILLTFAFALASILAFGQNPPKSPRITSESKFIKVSYGQPSKRGRTIFGPNGIEPFGKVWRTGANQATEITFTKDGKFGGTPVKAGTYTLFTIPEEKEWTVLLNSQLGQFGAFEYDKYKDKNVLEVKVPVKKLSSPVEKFTITPSDKDLKIEWDQTSVVVPVSF</sequence>
<feature type="chain" id="PRO_5041980692" evidence="1">
    <location>
        <begin position="21"/>
        <end position="167"/>
    </location>
</feature>
<dbReference type="RefSeq" id="WP_313977681.1">
    <property type="nucleotide sequence ID" value="NZ_JASJOR010000011.1"/>
</dbReference>
<reference evidence="2 4" key="1">
    <citation type="submission" date="2023-05" db="EMBL/GenBank/DDBJ databases">
        <authorList>
            <person name="Zhang X."/>
        </authorList>
    </citation>
    <scope>NUCLEOTIDE SEQUENCE</scope>
    <source>
        <strain evidence="3 4">DM2B3-1</strain>
        <strain evidence="2">YF14B1</strain>
    </source>
</reference>
<evidence type="ECO:0000313" key="5">
    <source>
        <dbReference type="Proteomes" id="UP001241110"/>
    </source>
</evidence>
<protein>
    <submittedName>
        <fullName evidence="2">DUF2911 domain-containing protein</fullName>
    </submittedName>
</protein>
<evidence type="ECO:0000313" key="2">
    <source>
        <dbReference type="EMBL" id="MDJ1480754.1"/>
    </source>
</evidence>
<keyword evidence="4" id="KW-1185">Reference proteome</keyword>